<proteinExistence type="predicted"/>
<sequence length="273" mass="30611">MNRNDRIFAHIDRRGLGLEIGPSYNPIAPKRAGFNVETVDHMDQAGLVAKYTGHGVDTSAIEKVDYVWQGQPLSELIGQEGRYDWIIASHVIEHVPDLVGFLGECRKLLKPTGTLSLAIPDKRYCFDYFRPLSSTGDALQAHLEKRSRHPAGWVFDYFSSASALDGAITWVAGTRGDVRHLHSLEEARNFFQLAQQTDAPYIDIHAWRFTPSSFRLIVHELQQLDLIDLAESCFFDSVGCEFYVSLKPGPAASQVDRRSLARQIQKELALAAI</sequence>
<keyword evidence="1" id="KW-0489">Methyltransferase</keyword>
<reference evidence="1 2" key="1">
    <citation type="submission" date="2019-03" db="EMBL/GenBank/DDBJ databases">
        <title>Genomic Encyclopedia of Type Strains, Phase IV (KMG-IV): sequencing the most valuable type-strain genomes for metagenomic binning, comparative biology and taxonomic classification.</title>
        <authorList>
            <person name="Goeker M."/>
        </authorList>
    </citation>
    <scope>NUCLEOTIDE SEQUENCE [LARGE SCALE GENOMIC DNA]</scope>
    <source>
        <strain evidence="1 2">DSM 21944</strain>
    </source>
</reference>
<dbReference type="Gene3D" id="3.40.50.150">
    <property type="entry name" value="Vaccinia Virus protein VP39"/>
    <property type="match status" value="1"/>
</dbReference>
<dbReference type="EMBL" id="SMAF01000003">
    <property type="protein sequence ID" value="TCT00302.1"/>
    <property type="molecule type" value="Genomic_DNA"/>
</dbReference>
<gene>
    <name evidence="1" type="ORF">EDC25_10370</name>
</gene>
<dbReference type="AlphaFoldDB" id="A0A4R3LJ77"/>
<name>A0A4R3LJ77_9GAMM</name>
<dbReference type="Proteomes" id="UP000294599">
    <property type="component" value="Unassembled WGS sequence"/>
</dbReference>
<keyword evidence="1" id="KW-0808">Transferase</keyword>
<dbReference type="SUPFAM" id="SSF53335">
    <property type="entry name" value="S-adenosyl-L-methionine-dependent methyltransferases"/>
    <property type="match status" value="1"/>
</dbReference>
<organism evidence="1 2">
    <name type="scientific">Pseudofulvimonas gallinarii</name>
    <dbReference type="NCBI Taxonomy" id="634155"/>
    <lineage>
        <taxon>Bacteria</taxon>
        <taxon>Pseudomonadati</taxon>
        <taxon>Pseudomonadota</taxon>
        <taxon>Gammaproteobacteria</taxon>
        <taxon>Lysobacterales</taxon>
        <taxon>Rhodanobacteraceae</taxon>
        <taxon>Pseudofulvimonas</taxon>
    </lineage>
</organism>
<dbReference type="Pfam" id="PF13489">
    <property type="entry name" value="Methyltransf_23"/>
    <property type="match status" value="1"/>
</dbReference>
<dbReference type="InterPro" id="IPR029063">
    <property type="entry name" value="SAM-dependent_MTases_sf"/>
</dbReference>
<accession>A0A4R3LJ77</accession>
<dbReference type="GO" id="GO:0008168">
    <property type="term" value="F:methyltransferase activity"/>
    <property type="evidence" value="ECO:0007669"/>
    <property type="project" value="UniProtKB-KW"/>
</dbReference>
<evidence type="ECO:0000313" key="2">
    <source>
        <dbReference type="Proteomes" id="UP000294599"/>
    </source>
</evidence>
<comment type="caution">
    <text evidence="1">The sequence shown here is derived from an EMBL/GenBank/DDBJ whole genome shotgun (WGS) entry which is preliminary data.</text>
</comment>
<protein>
    <submittedName>
        <fullName evidence="1">Methyltransferase family protein</fullName>
    </submittedName>
</protein>
<dbReference type="GO" id="GO:0032259">
    <property type="term" value="P:methylation"/>
    <property type="evidence" value="ECO:0007669"/>
    <property type="project" value="UniProtKB-KW"/>
</dbReference>
<evidence type="ECO:0000313" key="1">
    <source>
        <dbReference type="EMBL" id="TCT00302.1"/>
    </source>
</evidence>
<keyword evidence="2" id="KW-1185">Reference proteome</keyword>